<accession>A0A0C3BF11</accession>
<reference evidence="5" key="2">
    <citation type="submission" date="2015-01" db="EMBL/GenBank/DDBJ databases">
        <title>Evolutionary Origins and Diversification of the Mycorrhizal Mutualists.</title>
        <authorList>
            <consortium name="DOE Joint Genome Institute"/>
            <consortium name="Mycorrhizal Genomics Consortium"/>
            <person name="Kohler A."/>
            <person name="Kuo A."/>
            <person name="Nagy L.G."/>
            <person name="Floudas D."/>
            <person name="Copeland A."/>
            <person name="Barry K.W."/>
            <person name="Cichocki N."/>
            <person name="Veneault-Fourrey C."/>
            <person name="LaButti K."/>
            <person name="Lindquist E.A."/>
            <person name="Lipzen A."/>
            <person name="Lundell T."/>
            <person name="Morin E."/>
            <person name="Murat C."/>
            <person name="Riley R."/>
            <person name="Ohm R."/>
            <person name="Sun H."/>
            <person name="Tunlid A."/>
            <person name="Henrissat B."/>
            <person name="Grigoriev I.V."/>
            <person name="Hibbett D.S."/>
            <person name="Martin F."/>
        </authorList>
    </citation>
    <scope>NUCLEOTIDE SEQUENCE [LARGE SCALE GENOMIC DNA]</scope>
    <source>
        <strain evidence="5">MAFF 305830</strain>
    </source>
</reference>
<evidence type="ECO:0000313" key="4">
    <source>
        <dbReference type="EMBL" id="KIM30714.1"/>
    </source>
</evidence>
<protein>
    <submittedName>
        <fullName evidence="4">Uncharacterized protein</fullName>
    </submittedName>
</protein>
<dbReference type="InterPro" id="IPR029044">
    <property type="entry name" value="Nucleotide-diphossugar_trans"/>
</dbReference>
<keyword evidence="1" id="KW-0812">Transmembrane</keyword>
<feature type="domain" description="DUF7928" evidence="3">
    <location>
        <begin position="5"/>
        <end position="158"/>
    </location>
</feature>
<dbReference type="Gene3D" id="3.90.550.10">
    <property type="entry name" value="Spore Coat Polysaccharide Biosynthesis Protein SpsA, Chain A"/>
    <property type="match status" value="1"/>
</dbReference>
<dbReference type="PANTHER" id="PTHR35408">
    <property type="entry name" value="CHROMOSOME 15, WHOLE GENOME SHOTGUN SEQUENCE"/>
    <property type="match status" value="1"/>
</dbReference>
<gene>
    <name evidence="4" type="ORF">M408DRAFT_22171</name>
</gene>
<feature type="transmembrane region" description="Helical" evidence="1">
    <location>
        <begin position="230"/>
        <end position="255"/>
    </location>
</feature>
<feature type="domain" description="Glycosyltransferase 2-like" evidence="2">
    <location>
        <begin position="480"/>
        <end position="689"/>
    </location>
</feature>
<keyword evidence="1" id="KW-1133">Transmembrane helix</keyword>
<sequence>MDYDAYDALLHHIFKQTQGDAWFKPAEETISTGVCLRVEPGVFRVFPYENPDLEPFETAVRALSPEVAVKVRSAAVHTTFTVIGPEDKMIAIDARNKIQVLETMMDLATAEKEQRAAFIRDERVMVVWSDSVDDIISSTLDLEGRLLKLVWKNRNGPSTPALNSMSRASVFGSASASRMSLAGRKATGTDIELTEKTSIADNTDANSARDKELEEGGGATTKAAPRPTRVFASIYIGIAVALATFFLGSGIKIIIMEWALDNDFIRFALLATVPLVFCIALFFCIQIVNTVSVVIGPIAQVYQNSKYYSAIPPPAPPKGVQEHLPHVTIQMPVYKESLEQTISPSIESIKKAMQTYARQGGSSSIMVNDDGLQLLSEEDREARMAFYANQDIAFVARPPHGQDGFVRMGRFKKASNMNYGLALSIRVEEILLELQAEQARNPFSEDPEVDIEERALQMAVDETNGQAWAKGGRHLRIGEIILIVDSDTQVPEDCFRDAAREFAESPNVAVIQHSSDVMQVSHNYFENAITYFTRRINQCISIDCANGNVAPFVGHNAFLRWSAIQEAAFVDTLDNKRKMWSETNVSEDFDMALRLMMQGYIVRWATYSKGGFKEGVSLTADDELNRWQKYAYGCSELIFNPLYQWLYKGPITAQLRKFVWSSAPLHYKISMMGYMFSYYGIAAAFTLSFLNYIILGWELPVDGYYLHAFEIWISVTVVFTGAGTLSMTVVEYRLGLRSLFKALWINVKWIPFFFFFFGGLSLHLSGAVLAHLFSYNMTWAATKKEVEFSNFFKEVPKIFKRFWLSILISFLTLAIIIVLALPIVPRAWAIDGSGWAVILPLAVQAACHILYPIVLNPWLLLFTY</sequence>
<dbReference type="AlphaFoldDB" id="A0A0C3BF11"/>
<feature type="transmembrane region" description="Helical" evidence="1">
    <location>
        <begin position="676"/>
        <end position="697"/>
    </location>
</feature>
<dbReference type="Proteomes" id="UP000054097">
    <property type="component" value="Unassembled WGS sequence"/>
</dbReference>
<keyword evidence="5" id="KW-1185">Reference proteome</keyword>
<dbReference type="SUPFAM" id="SSF53448">
    <property type="entry name" value="Nucleotide-diphospho-sugar transferases"/>
    <property type="match status" value="1"/>
</dbReference>
<evidence type="ECO:0000313" key="5">
    <source>
        <dbReference type="Proteomes" id="UP000054097"/>
    </source>
</evidence>
<dbReference type="PANTHER" id="PTHR35408:SF3">
    <property type="entry name" value="GLYCOSYLTRANSFERASE 2-LIKE DOMAIN-CONTAINING PROTEIN"/>
    <property type="match status" value="1"/>
</dbReference>
<feature type="transmembrane region" description="Helical" evidence="1">
    <location>
        <begin position="750"/>
        <end position="773"/>
    </location>
</feature>
<dbReference type="STRING" id="933852.A0A0C3BF11"/>
<dbReference type="Pfam" id="PF13632">
    <property type="entry name" value="Glyco_trans_2_3"/>
    <property type="match status" value="1"/>
</dbReference>
<evidence type="ECO:0000259" key="2">
    <source>
        <dbReference type="Pfam" id="PF13632"/>
    </source>
</evidence>
<evidence type="ECO:0000259" key="3">
    <source>
        <dbReference type="Pfam" id="PF25550"/>
    </source>
</evidence>
<organism evidence="4 5">
    <name type="scientific">Serendipita vermifera MAFF 305830</name>
    <dbReference type="NCBI Taxonomy" id="933852"/>
    <lineage>
        <taxon>Eukaryota</taxon>
        <taxon>Fungi</taxon>
        <taxon>Dikarya</taxon>
        <taxon>Basidiomycota</taxon>
        <taxon>Agaricomycotina</taxon>
        <taxon>Agaricomycetes</taxon>
        <taxon>Sebacinales</taxon>
        <taxon>Serendipitaceae</taxon>
        <taxon>Serendipita</taxon>
    </lineage>
</organism>
<dbReference type="InterPro" id="IPR057688">
    <property type="entry name" value="DUF7928"/>
</dbReference>
<feature type="transmembrane region" description="Helical" evidence="1">
    <location>
        <begin position="802"/>
        <end position="823"/>
    </location>
</feature>
<keyword evidence="1" id="KW-0472">Membrane</keyword>
<feature type="transmembrane region" description="Helical" evidence="1">
    <location>
        <begin position="709"/>
        <end position="730"/>
    </location>
</feature>
<dbReference type="EMBL" id="KN824284">
    <property type="protein sequence ID" value="KIM30714.1"/>
    <property type="molecule type" value="Genomic_DNA"/>
</dbReference>
<reference evidence="4 5" key="1">
    <citation type="submission" date="2014-04" db="EMBL/GenBank/DDBJ databases">
        <authorList>
            <consortium name="DOE Joint Genome Institute"/>
            <person name="Kuo A."/>
            <person name="Zuccaro A."/>
            <person name="Kohler A."/>
            <person name="Nagy L.G."/>
            <person name="Floudas D."/>
            <person name="Copeland A."/>
            <person name="Barry K.W."/>
            <person name="Cichocki N."/>
            <person name="Veneault-Fourrey C."/>
            <person name="LaButti K."/>
            <person name="Lindquist E.A."/>
            <person name="Lipzen A."/>
            <person name="Lundell T."/>
            <person name="Morin E."/>
            <person name="Murat C."/>
            <person name="Sun H."/>
            <person name="Tunlid A."/>
            <person name="Henrissat B."/>
            <person name="Grigoriev I.V."/>
            <person name="Hibbett D.S."/>
            <person name="Martin F."/>
            <person name="Nordberg H.P."/>
            <person name="Cantor M.N."/>
            <person name="Hua S.X."/>
        </authorList>
    </citation>
    <scope>NUCLEOTIDE SEQUENCE [LARGE SCALE GENOMIC DNA]</scope>
    <source>
        <strain evidence="4 5">MAFF 305830</strain>
    </source>
</reference>
<evidence type="ECO:0000256" key="1">
    <source>
        <dbReference type="SAM" id="Phobius"/>
    </source>
</evidence>
<dbReference type="InterPro" id="IPR001173">
    <property type="entry name" value="Glyco_trans_2-like"/>
</dbReference>
<dbReference type="HOGENOM" id="CLU_008220_0_0_1"/>
<feature type="transmembrane region" description="Helical" evidence="1">
    <location>
        <begin position="267"/>
        <end position="288"/>
    </location>
</feature>
<proteinExistence type="predicted"/>
<feature type="transmembrane region" description="Helical" evidence="1">
    <location>
        <begin position="835"/>
        <end position="854"/>
    </location>
</feature>
<dbReference type="OrthoDB" id="38531at2759"/>
<dbReference type="Pfam" id="PF25550">
    <property type="entry name" value="DUF7928"/>
    <property type="match status" value="1"/>
</dbReference>
<name>A0A0C3BF11_SERVB</name>